<dbReference type="Pfam" id="PF02416">
    <property type="entry name" value="TatA_B_E"/>
    <property type="match status" value="1"/>
</dbReference>
<evidence type="ECO:0000256" key="1">
    <source>
        <dbReference type="ARBA" id="ARBA00004167"/>
    </source>
</evidence>
<accession>A0A2U3QGY9</accession>
<dbReference type="GO" id="GO:0015031">
    <property type="term" value="P:protein transport"/>
    <property type="evidence" value="ECO:0007669"/>
    <property type="project" value="UniProtKB-KW"/>
</dbReference>
<feature type="compositionally biased region" description="Basic and acidic residues" evidence="8">
    <location>
        <begin position="51"/>
        <end position="64"/>
    </location>
</feature>
<reference evidence="10" key="1">
    <citation type="submission" date="2018-03" db="EMBL/GenBank/DDBJ databases">
        <authorList>
            <person name="Zecchin S."/>
        </authorList>
    </citation>
    <scope>NUCLEOTIDE SEQUENCE [LARGE SCALE GENOMIC DNA]</scope>
</reference>
<dbReference type="PANTHER" id="PTHR33162">
    <property type="entry name" value="SEC-INDEPENDENT PROTEIN TRANSLOCASE PROTEIN TATA, CHLOROPLASTIC"/>
    <property type="match status" value="1"/>
</dbReference>
<evidence type="ECO:0000256" key="2">
    <source>
        <dbReference type="ARBA" id="ARBA00022448"/>
    </source>
</evidence>
<dbReference type="OrthoDB" id="9812812at2"/>
<dbReference type="EMBL" id="OUUY01000075">
    <property type="protein sequence ID" value="SPQ00684.1"/>
    <property type="molecule type" value="Genomic_DNA"/>
</dbReference>
<evidence type="ECO:0000256" key="8">
    <source>
        <dbReference type="SAM" id="MobiDB-lite"/>
    </source>
</evidence>
<evidence type="ECO:0000313" key="10">
    <source>
        <dbReference type="Proteomes" id="UP000245125"/>
    </source>
</evidence>
<evidence type="ECO:0000256" key="4">
    <source>
        <dbReference type="ARBA" id="ARBA00022927"/>
    </source>
</evidence>
<protein>
    <submittedName>
        <fullName evidence="9">Sec-independent protein translocase protein TatA (Modular protein)</fullName>
    </submittedName>
</protein>
<dbReference type="InterPro" id="IPR003369">
    <property type="entry name" value="TatA/B/E"/>
</dbReference>
<dbReference type="AlphaFoldDB" id="A0A2U3QGY9"/>
<sequence>MSSGELVIIFIVAFLVFGPERLPELARKLGKWLFEIKRAAQDVKVHMETEIASSEKEVKEKETPGEPYPQVNSADKPDDNNK</sequence>
<dbReference type="GO" id="GO:0016020">
    <property type="term" value="C:membrane"/>
    <property type="evidence" value="ECO:0007669"/>
    <property type="project" value="UniProtKB-SubCell"/>
</dbReference>
<gene>
    <name evidence="9" type="ORF">NBG4_30078</name>
</gene>
<keyword evidence="7" id="KW-0472">Membrane</keyword>
<keyword evidence="5" id="KW-1133">Transmembrane helix</keyword>
<evidence type="ECO:0000256" key="5">
    <source>
        <dbReference type="ARBA" id="ARBA00022989"/>
    </source>
</evidence>
<evidence type="ECO:0000256" key="7">
    <source>
        <dbReference type="ARBA" id="ARBA00023136"/>
    </source>
</evidence>
<evidence type="ECO:0000313" key="9">
    <source>
        <dbReference type="EMBL" id="SPQ00684.1"/>
    </source>
</evidence>
<organism evidence="9 10">
    <name type="scientific">Candidatus Sulfobium mesophilum</name>
    <dbReference type="NCBI Taxonomy" id="2016548"/>
    <lineage>
        <taxon>Bacteria</taxon>
        <taxon>Pseudomonadati</taxon>
        <taxon>Nitrospirota</taxon>
        <taxon>Nitrospiria</taxon>
        <taxon>Nitrospirales</taxon>
        <taxon>Nitrospiraceae</taxon>
        <taxon>Candidatus Sulfobium</taxon>
    </lineage>
</organism>
<name>A0A2U3QGY9_9BACT</name>
<keyword evidence="10" id="KW-1185">Reference proteome</keyword>
<feature type="region of interest" description="Disordered" evidence="8">
    <location>
        <begin position="51"/>
        <end position="82"/>
    </location>
</feature>
<keyword evidence="6" id="KW-0811">Translocation</keyword>
<comment type="subcellular location">
    <subcellularLocation>
        <location evidence="1">Membrane</location>
        <topology evidence="1">Single-pass membrane protein</topology>
    </subcellularLocation>
</comment>
<dbReference type="Proteomes" id="UP000245125">
    <property type="component" value="Unassembled WGS sequence"/>
</dbReference>
<dbReference type="PANTHER" id="PTHR33162:SF1">
    <property type="entry name" value="SEC-INDEPENDENT PROTEIN TRANSLOCASE PROTEIN TATA, CHLOROPLASTIC"/>
    <property type="match status" value="1"/>
</dbReference>
<evidence type="ECO:0000256" key="3">
    <source>
        <dbReference type="ARBA" id="ARBA00022692"/>
    </source>
</evidence>
<keyword evidence="3" id="KW-0812">Transmembrane</keyword>
<keyword evidence="2" id="KW-0813">Transport</keyword>
<proteinExistence type="predicted"/>
<keyword evidence="4" id="KW-0653">Protein transport</keyword>
<evidence type="ECO:0000256" key="6">
    <source>
        <dbReference type="ARBA" id="ARBA00023010"/>
    </source>
</evidence>
<dbReference type="Gene3D" id="1.20.5.3310">
    <property type="match status" value="1"/>
</dbReference>